<comment type="caution">
    <text evidence="1">The sequence shown here is derived from an EMBL/GenBank/DDBJ whole genome shotgun (WGS) entry which is preliminary data.</text>
</comment>
<sequence>MKSRAHLLVMLSICFVQLCYAQENKNNGKSLLVPFTEDNWSVANVDGSASEINILEYKGRKAILLEPSQKVYLKDQKIKNFQLEFYVNGQYPGLGFRVQDDINYEYLYLRVPMSNKEDALQYVPVYSGSLPWQLYNYPEYEGNAIFPREQVATLPSSFESDLTKGKASKKLIYALADKGVSFSEESILDFADATTQYIYDPQNKNALIIEKINQEIAFSDYRTWIHIKVKVWDNKMQVYVGDMSTPTFTVADLKRNAEKGLISLISDFDQVYFSDFSIKEIKPSKAPEQLENENLLSSQYLTKWKMSEMFTKDSINFISQIDSLLVNDSKFKPIEADVDGLINISRFYDDMTKTVALKCTITSDTTKTVNLNFDYADSLVIQLNSKTLFDKGMNFQPPIGKGKEGRVFVEDERIELELRKGTNELLFLLSADNRQKFNWGFIAKIKSLKGLSIEQ</sequence>
<name>A0A0F9WKD0_9ZZZZ</name>
<accession>A0A0F9WKD0</accession>
<evidence type="ECO:0000313" key="1">
    <source>
        <dbReference type="EMBL" id="KKN78938.1"/>
    </source>
</evidence>
<proteinExistence type="predicted"/>
<dbReference type="EMBL" id="LAZR01000255">
    <property type="protein sequence ID" value="KKN78938.1"/>
    <property type="molecule type" value="Genomic_DNA"/>
</dbReference>
<reference evidence="1" key="1">
    <citation type="journal article" date="2015" name="Nature">
        <title>Complex archaea that bridge the gap between prokaryotes and eukaryotes.</title>
        <authorList>
            <person name="Spang A."/>
            <person name="Saw J.H."/>
            <person name="Jorgensen S.L."/>
            <person name="Zaremba-Niedzwiedzka K."/>
            <person name="Martijn J."/>
            <person name="Lind A.E."/>
            <person name="van Eijk R."/>
            <person name="Schleper C."/>
            <person name="Guy L."/>
            <person name="Ettema T.J."/>
        </authorList>
    </citation>
    <scope>NUCLEOTIDE SEQUENCE</scope>
</reference>
<dbReference type="Gene3D" id="2.60.120.560">
    <property type="entry name" value="Exo-inulinase, domain 1"/>
    <property type="match status" value="1"/>
</dbReference>
<organism evidence="1">
    <name type="scientific">marine sediment metagenome</name>
    <dbReference type="NCBI Taxonomy" id="412755"/>
    <lineage>
        <taxon>unclassified sequences</taxon>
        <taxon>metagenomes</taxon>
        <taxon>ecological metagenomes</taxon>
    </lineage>
</organism>
<dbReference type="AlphaFoldDB" id="A0A0F9WKD0"/>
<gene>
    <name evidence="1" type="ORF">LCGC14_0345590</name>
</gene>
<protein>
    <submittedName>
        <fullName evidence="1">Uncharacterized protein</fullName>
    </submittedName>
</protein>